<evidence type="ECO:0000256" key="5">
    <source>
        <dbReference type="ARBA" id="ARBA00023136"/>
    </source>
</evidence>
<comment type="subcellular location">
    <subcellularLocation>
        <location evidence="1">Membrane</location>
        <topology evidence="1">Single-pass type I membrane protein</topology>
    </subcellularLocation>
</comment>
<dbReference type="SUPFAM" id="SSF49899">
    <property type="entry name" value="Concanavalin A-like lectins/glucanases"/>
    <property type="match status" value="1"/>
</dbReference>
<dbReference type="PANTHER" id="PTHR12223">
    <property type="entry name" value="VESICULAR MANNOSE-BINDING LECTIN"/>
    <property type="match status" value="1"/>
</dbReference>
<evidence type="ECO:0000313" key="11">
    <source>
        <dbReference type="EMBL" id="KAJ2906194.1"/>
    </source>
</evidence>
<accession>A0AAD5WUR5</accession>
<dbReference type="PROSITE" id="PS51328">
    <property type="entry name" value="L_LECTIN_LIKE"/>
    <property type="match status" value="1"/>
</dbReference>
<evidence type="ECO:0000256" key="3">
    <source>
        <dbReference type="ARBA" id="ARBA00022729"/>
    </source>
</evidence>
<feature type="domain" description="L-type lectin-like" evidence="10">
    <location>
        <begin position="27"/>
        <end position="245"/>
    </location>
</feature>
<dbReference type="Pfam" id="PF03388">
    <property type="entry name" value="Lectin_leg-like"/>
    <property type="match status" value="1"/>
</dbReference>
<evidence type="ECO:0000256" key="9">
    <source>
        <dbReference type="SAM" id="SignalP"/>
    </source>
</evidence>
<feature type="region of interest" description="Disordered" evidence="7">
    <location>
        <begin position="248"/>
        <end position="292"/>
    </location>
</feature>
<keyword evidence="6" id="KW-0175">Coiled coil</keyword>
<evidence type="ECO:0000313" key="12">
    <source>
        <dbReference type="Proteomes" id="UP001201980"/>
    </source>
</evidence>
<evidence type="ECO:0000256" key="4">
    <source>
        <dbReference type="ARBA" id="ARBA00022989"/>
    </source>
</evidence>
<dbReference type="GO" id="GO:0000139">
    <property type="term" value="C:Golgi membrane"/>
    <property type="evidence" value="ECO:0007669"/>
    <property type="project" value="TreeGrafter"/>
</dbReference>
<keyword evidence="3 9" id="KW-0732">Signal</keyword>
<dbReference type="GO" id="GO:0005789">
    <property type="term" value="C:endoplasmic reticulum membrane"/>
    <property type="evidence" value="ECO:0007669"/>
    <property type="project" value="TreeGrafter"/>
</dbReference>
<keyword evidence="12" id="KW-1185">Reference proteome</keyword>
<dbReference type="PANTHER" id="PTHR12223:SF28">
    <property type="entry name" value="LECTIN, MANNOSE BINDING 1 LIKE"/>
    <property type="match status" value="1"/>
</dbReference>
<evidence type="ECO:0000256" key="1">
    <source>
        <dbReference type="ARBA" id="ARBA00004479"/>
    </source>
</evidence>
<dbReference type="AlphaFoldDB" id="A0AAD5WUR5"/>
<dbReference type="InterPro" id="IPR005052">
    <property type="entry name" value="Lectin_leg"/>
</dbReference>
<dbReference type="InterPro" id="IPR013320">
    <property type="entry name" value="ConA-like_dom_sf"/>
</dbReference>
<keyword evidence="4 8" id="KW-1133">Transmembrane helix</keyword>
<feature type="coiled-coil region" evidence="6">
    <location>
        <begin position="350"/>
        <end position="397"/>
    </location>
</feature>
<dbReference type="InterPro" id="IPR051136">
    <property type="entry name" value="Intracellular_Lectin-GPT"/>
</dbReference>
<dbReference type="Gene3D" id="2.60.120.200">
    <property type="match status" value="1"/>
</dbReference>
<feature type="signal peptide" evidence="9">
    <location>
        <begin position="1"/>
        <end position="24"/>
    </location>
</feature>
<proteinExistence type="predicted"/>
<evidence type="ECO:0000256" key="6">
    <source>
        <dbReference type="SAM" id="Coils"/>
    </source>
</evidence>
<dbReference type="GO" id="GO:0005537">
    <property type="term" value="F:D-mannose binding"/>
    <property type="evidence" value="ECO:0007669"/>
    <property type="project" value="TreeGrafter"/>
</dbReference>
<dbReference type="Proteomes" id="UP001201980">
    <property type="component" value="Unassembled WGS sequence"/>
</dbReference>
<protein>
    <submittedName>
        <fullName evidence="11">Lectin family integral membrane protein</fullName>
    </submittedName>
</protein>
<evidence type="ECO:0000256" key="7">
    <source>
        <dbReference type="SAM" id="MobiDB-lite"/>
    </source>
</evidence>
<organism evidence="11 12">
    <name type="scientific">Zalerion maritima</name>
    <dbReference type="NCBI Taxonomy" id="339359"/>
    <lineage>
        <taxon>Eukaryota</taxon>
        <taxon>Fungi</taxon>
        <taxon>Dikarya</taxon>
        <taxon>Ascomycota</taxon>
        <taxon>Pezizomycotina</taxon>
        <taxon>Sordariomycetes</taxon>
        <taxon>Lulworthiomycetidae</taxon>
        <taxon>Lulworthiales</taxon>
        <taxon>Lulworthiaceae</taxon>
        <taxon>Zalerion</taxon>
    </lineage>
</organism>
<reference evidence="11" key="1">
    <citation type="submission" date="2022-07" db="EMBL/GenBank/DDBJ databases">
        <title>Draft genome sequence of Zalerion maritima ATCC 34329, a (micro)plastics degrading marine fungus.</title>
        <authorList>
            <person name="Paco A."/>
            <person name="Goncalves M.F.M."/>
            <person name="Rocha-Santos T.A.P."/>
            <person name="Alves A."/>
        </authorList>
    </citation>
    <scope>NUCLEOTIDE SEQUENCE</scope>
    <source>
        <strain evidence="11">ATCC 34329</strain>
    </source>
</reference>
<dbReference type="EMBL" id="JAKWBI020000017">
    <property type="protein sequence ID" value="KAJ2906194.1"/>
    <property type="molecule type" value="Genomic_DNA"/>
</dbReference>
<feature type="transmembrane region" description="Helical" evidence="8">
    <location>
        <begin position="427"/>
        <end position="445"/>
    </location>
</feature>
<dbReference type="InterPro" id="IPR035661">
    <property type="entry name" value="EMP46/EMP47_N"/>
</dbReference>
<name>A0AAD5WUR5_9PEZI</name>
<dbReference type="CDD" id="cd06903">
    <property type="entry name" value="lectin_EMP46_EMP47"/>
    <property type="match status" value="1"/>
</dbReference>
<evidence type="ECO:0000256" key="8">
    <source>
        <dbReference type="SAM" id="Phobius"/>
    </source>
</evidence>
<keyword evidence="2 8" id="KW-0812">Transmembrane</keyword>
<dbReference type="GO" id="GO:0006888">
    <property type="term" value="P:endoplasmic reticulum to Golgi vesicle-mediated transport"/>
    <property type="evidence" value="ECO:0007669"/>
    <property type="project" value="TreeGrafter"/>
</dbReference>
<dbReference type="GO" id="GO:0030134">
    <property type="term" value="C:COPII-coated ER to Golgi transport vesicle"/>
    <property type="evidence" value="ECO:0007669"/>
    <property type="project" value="TreeGrafter"/>
</dbReference>
<evidence type="ECO:0000256" key="2">
    <source>
        <dbReference type="ARBA" id="ARBA00022692"/>
    </source>
</evidence>
<feature type="compositionally biased region" description="Low complexity" evidence="7">
    <location>
        <begin position="253"/>
        <end position="271"/>
    </location>
</feature>
<comment type="caution">
    <text evidence="11">The sequence shown here is derived from an EMBL/GenBank/DDBJ whole genome shotgun (WGS) entry which is preliminary data.</text>
</comment>
<sequence length="457" mass="50795">MRIDTSSLFQSLALLLSAAGHAAAQSQFLVSEMSFGHSGKLSTDGTRGIPGFIILGNPDQPQVLSNKIILTPPTPGHQRGAIWSEKQSPYHTWTADVDFRVSGPERGGGNLNVWLASEGDYRVATNSIYTVGKWDGLVIIIDQYGGSGGMIRGFLNDGTIDFQAHQAVDSLAFGHCLFPYRNRGIASQLKVRHSDEGGLRVEIDGRLCFESDKIRIPPGYNFGITSASAENPDSHEIFKMVVMTENLSQGGEQQQQQQQQQQIRQQDNQAQKPAGGRSEKTRYSRGGMFVDRDPLANEEFEEETEQDADSITSSKAQFADLHNRLQSVNNHLSTIFRQVASQNSIGERRQEELSSQINDLKQMMSKLDAIDDLKKTVQNIQKQVNNIKRDLGNQIRNNENNLKSYVSDTHDALHQKVLDAAPGHGKLIMVIIGSQLFMAGVYLYYKKRKNSSPKKFL</sequence>
<feature type="chain" id="PRO_5041977153" evidence="9">
    <location>
        <begin position="25"/>
        <end position="457"/>
    </location>
</feature>
<keyword evidence="5 8" id="KW-0472">Membrane</keyword>
<evidence type="ECO:0000259" key="10">
    <source>
        <dbReference type="PROSITE" id="PS51328"/>
    </source>
</evidence>
<gene>
    <name evidence="11" type="ORF">MKZ38_002619</name>
</gene>
<dbReference type="GO" id="GO:0005793">
    <property type="term" value="C:endoplasmic reticulum-Golgi intermediate compartment"/>
    <property type="evidence" value="ECO:0007669"/>
    <property type="project" value="TreeGrafter"/>
</dbReference>